<evidence type="ECO:0000256" key="4">
    <source>
        <dbReference type="ARBA" id="ARBA00013014"/>
    </source>
</evidence>
<dbReference type="Gene3D" id="3.40.50.720">
    <property type="entry name" value="NAD(P)-binding Rossmann-like Domain"/>
    <property type="match status" value="1"/>
</dbReference>
<organism evidence="14 15">
    <name type="scientific">Shouchella xiaoxiensis</name>
    <dbReference type="NCBI Taxonomy" id="766895"/>
    <lineage>
        <taxon>Bacteria</taxon>
        <taxon>Bacillati</taxon>
        <taxon>Bacillota</taxon>
        <taxon>Bacilli</taxon>
        <taxon>Bacillales</taxon>
        <taxon>Bacillaceae</taxon>
        <taxon>Shouchella</taxon>
    </lineage>
</organism>
<evidence type="ECO:0000259" key="13">
    <source>
        <dbReference type="Pfam" id="PF08546"/>
    </source>
</evidence>
<evidence type="ECO:0000256" key="9">
    <source>
        <dbReference type="ARBA" id="ARBA00032024"/>
    </source>
</evidence>
<dbReference type="Proteomes" id="UP001179280">
    <property type="component" value="Unassembled WGS sequence"/>
</dbReference>
<evidence type="ECO:0000256" key="5">
    <source>
        <dbReference type="ARBA" id="ARBA00019465"/>
    </source>
</evidence>
<comment type="pathway">
    <text evidence="2 11">Cofactor biosynthesis; (R)-pantothenate biosynthesis; (R)-pantoate from 3-methyl-2-oxobutanoate: step 2/2.</text>
</comment>
<evidence type="ECO:0000259" key="12">
    <source>
        <dbReference type="Pfam" id="PF02558"/>
    </source>
</evidence>
<dbReference type="NCBIfam" id="TIGR00745">
    <property type="entry name" value="apbA_panE"/>
    <property type="match status" value="1"/>
</dbReference>
<feature type="domain" description="Ketopantoate reductase C-terminal" evidence="13">
    <location>
        <begin position="180"/>
        <end position="291"/>
    </location>
</feature>
<keyword evidence="8 11" id="KW-0560">Oxidoreductase</keyword>
<dbReference type="RefSeq" id="WP_204464540.1">
    <property type="nucleotide sequence ID" value="NZ_JAFBCV010000002.1"/>
</dbReference>
<dbReference type="GO" id="GO:0008677">
    <property type="term" value="F:2-dehydropantoate 2-reductase activity"/>
    <property type="evidence" value="ECO:0007669"/>
    <property type="project" value="UniProtKB-EC"/>
</dbReference>
<evidence type="ECO:0000256" key="7">
    <source>
        <dbReference type="ARBA" id="ARBA00022857"/>
    </source>
</evidence>
<evidence type="ECO:0000256" key="3">
    <source>
        <dbReference type="ARBA" id="ARBA00007870"/>
    </source>
</evidence>
<name>A0ABS2SPU9_9BACI</name>
<evidence type="ECO:0000313" key="15">
    <source>
        <dbReference type="Proteomes" id="UP001179280"/>
    </source>
</evidence>
<comment type="caution">
    <text evidence="14">The sequence shown here is derived from an EMBL/GenBank/DDBJ whole genome shotgun (WGS) entry which is preliminary data.</text>
</comment>
<protein>
    <recommendedName>
        <fullName evidence="5 11">2-dehydropantoate 2-reductase</fullName>
        <ecNumber evidence="4 11">1.1.1.169</ecNumber>
    </recommendedName>
    <alternativeName>
        <fullName evidence="9 11">Ketopantoate reductase</fullName>
    </alternativeName>
</protein>
<dbReference type="PANTHER" id="PTHR43765:SF2">
    <property type="entry name" value="2-DEHYDROPANTOATE 2-REDUCTASE"/>
    <property type="match status" value="1"/>
</dbReference>
<sequence>MKIAIIGAGAVGLFLAASCQKAGQSVTVFTRTEASASVINKEGITLTGRMSNITPVEAKHELNENETFDLVIVAVKSYHVSNVLKQFKLLWQKGCSWLFVQNGMDHLEELTAIPSSVYLGVMEYGLYKHDHRAVVDVRGIGQLKMAVYRNKQVSSSNKEVETLFPFSNLNVVWMDGYQKMLEDKLVVNVCINPLTAILQVKNGELRTNPIYQKEMHAYFIEVMNVLERGDMEQMWEYVLSVCLKTAANESSMLVDLKRGRKLELDAIVGYVLKRGHEKRIGTPKLTNAYEQLVGSSV</sequence>
<evidence type="ECO:0000256" key="8">
    <source>
        <dbReference type="ARBA" id="ARBA00023002"/>
    </source>
</evidence>
<dbReference type="PROSITE" id="PS51257">
    <property type="entry name" value="PROKAR_LIPOPROTEIN"/>
    <property type="match status" value="1"/>
</dbReference>
<dbReference type="SUPFAM" id="SSF48179">
    <property type="entry name" value="6-phosphogluconate dehydrogenase C-terminal domain-like"/>
    <property type="match status" value="1"/>
</dbReference>
<dbReference type="EMBL" id="JAFBCV010000002">
    <property type="protein sequence ID" value="MBM7837546.1"/>
    <property type="molecule type" value="Genomic_DNA"/>
</dbReference>
<comment type="function">
    <text evidence="1 11">Catalyzes the NADPH-dependent reduction of ketopantoate into pantoic acid.</text>
</comment>
<dbReference type="InterPro" id="IPR008927">
    <property type="entry name" value="6-PGluconate_DH-like_C_sf"/>
</dbReference>
<dbReference type="InterPro" id="IPR003710">
    <property type="entry name" value="ApbA"/>
</dbReference>
<evidence type="ECO:0000313" key="14">
    <source>
        <dbReference type="EMBL" id="MBM7837546.1"/>
    </source>
</evidence>
<evidence type="ECO:0000256" key="6">
    <source>
        <dbReference type="ARBA" id="ARBA00022655"/>
    </source>
</evidence>
<dbReference type="Pfam" id="PF02558">
    <property type="entry name" value="ApbA"/>
    <property type="match status" value="1"/>
</dbReference>
<dbReference type="SUPFAM" id="SSF51735">
    <property type="entry name" value="NAD(P)-binding Rossmann-fold domains"/>
    <property type="match status" value="1"/>
</dbReference>
<dbReference type="Pfam" id="PF08546">
    <property type="entry name" value="ApbA_C"/>
    <property type="match status" value="1"/>
</dbReference>
<dbReference type="InterPro" id="IPR036291">
    <property type="entry name" value="NAD(P)-bd_dom_sf"/>
</dbReference>
<dbReference type="EC" id="1.1.1.169" evidence="4 11"/>
<dbReference type="InterPro" id="IPR050838">
    <property type="entry name" value="Ketopantoate_reductase"/>
</dbReference>
<gene>
    <name evidence="14" type="ORF">JOC54_000777</name>
</gene>
<reference evidence="14" key="1">
    <citation type="submission" date="2021-01" db="EMBL/GenBank/DDBJ databases">
        <title>Genomic Encyclopedia of Type Strains, Phase IV (KMG-IV): sequencing the most valuable type-strain genomes for metagenomic binning, comparative biology and taxonomic classification.</title>
        <authorList>
            <person name="Goeker M."/>
        </authorList>
    </citation>
    <scope>NUCLEOTIDE SEQUENCE</scope>
    <source>
        <strain evidence="14">DSM 21943</strain>
    </source>
</reference>
<dbReference type="InterPro" id="IPR013332">
    <property type="entry name" value="KPR_N"/>
</dbReference>
<evidence type="ECO:0000256" key="10">
    <source>
        <dbReference type="ARBA" id="ARBA00048793"/>
    </source>
</evidence>
<keyword evidence="15" id="KW-1185">Reference proteome</keyword>
<proteinExistence type="inferred from homology"/>
<comment type="catalytic activity">
    <reaction evidence="10 11">
        <text>(R)-pantoate + NADP(+) = 2-dehydropantoate + NADPH + H(+)</text>
        <dbReference type="Rhea" id="RHEA:16233"/>
        <dbReference type="ChEBI" id="CHEBI:11561"/>
        <dbReference type="ChEBI" id="CHEBI:15378"/>
        <dbReference type="ChEBI" id="CHEBI:15980"/>
        <dbReference type="ChEBI" id="CHEBI:57783"/>
        <dbReference type="ChEBI" id="CHEBI:58349"/>
        <dbReference type="EC" id="1.1.1.169"/>
    </reaction>
</comment>
<dbReference type="Gene3D" id="1.10.1040.10">
    <property type="entry name" value="N-(1-d-carboxylethyl)-l-norvaline Dehydrogenase, domain 2"/>
    <property type="match status" value="1"/>
</dbReference>
<dbReference type="InterPro" id="IPR013752">
    <property type="entry name" value="KPA_reductase"/>
</dbReference>
<evidence type="ECO:0000256" key="2">
    <source>
        <dbReference type="ARBA" id="ARBA00004994"/>
    </source>
</evidence>
<keyword evidence="6 11" id="KW-0566">Pantothenate biosynthesis</keyword>
<feature type="domain" description="Ketopantoate reductase N-terminal" evidence="12">
    <location>
        <begin position="3"/>
        <end position="148"/>
    </location>
</feature>
<evidence type="ECO:0000256" key="1">
    <source>
        <dbReference type="ARBA" id="ARBA00002919"/>
    </source>
</evidence>
<keyword evidence="7 11" id="KW-0521">NADP</keyword>
<comment type="similarity">
    <text evidence="3 11">Belongs to the ketopantoate reductase family.</text>
</comment>
<accession>A0ABS2SPU9</accession>
<evidence type="ECO:0000256" key="11">
    <source>
        <dbReference type="RuleBase" id="RU362068"/>
    </source>
</evidence>
<dbReference type="InterPro" id="IPR013328">
    <property type="entry name" value="6PGD_dom2"/>
</dbReference>
<dbReference type="PANTHER" id="PTHR43765">
    <property type="entry name" value="2-DEHYDROPANTOATE 2-REDUCTASE-RELATED"/>
    <property type="match status" value="1"/>
</dbReference>